<dbReference type="PaxDb" id="35128-Thaps8270"/>
<evidence type="ECO:0000256" key="1">
    <source>
        <dbReference type="PROSITE-ProRule" id="PRU00023"/>
    </source>
</evidence>
<keyword evidence="1" id="KW-0040">ANK repeat</keyword>
<dbReference type="Proteomes" id="UP000001449">
    <property type="component" value="Chromosome 10"/>
</dbReference>
<reference evidence="3 4" key="2">
    <citation type="journal article" date="2008" name="Nature">
        <title>The Phaeodactylum genome reveals the evolutionary history of diatom genomes.</title>
        <authorList>
            <person name="Bowler C."/>
            <person name="Allen A.E."/>
            <person name="Badger J.H."/>
            <person name="Grimwood J."/>
            <person name="Jabbari K."/>
            <person name="Kuo A."/>
            <person name="Maheswari U."/>
            <person name="Martens C."/>
            <person name="Maumus F."/>
            <person name="Otillar R.P."/>
            <person name="Rayko E."/>
            <person name="Salamov A."/>
            <person name="Vandepoele K."/>
            <person name="Beszteri B."/>
            <person name="Gruber A."/>
            <person name="Heijde M."/>
            <person name="Katinka M."/>
            <person name="Mock T."/>
            <person name="Valentin K."/>
            <person name="Verret F."/>
            <person name="Berges J.A."/>
            <person name="Brownlee C."/>
            <person name="Cadoret J.P."/>
            <person name="Chiovitti A."/>
            <person name="Choi C.J."/>
            <person name="Coesel S."/>
            <person name="De Martino A."/>
            <person name="Detter J.C."/>
            <person name="Durkin C."/>
            <person name="Falciatore A."/>
            <person name="Fournet J."/>
            <person name="Haruta M."/>
            <person name="Huysman M.J."/>
            <person name="Jenkins B.D."/>
            <person name="Jiroutova K."/>
            <person name="Jorgensen R.E."/>
            <person name="Joubert Y."/>
            <person name="Kaplan A."/>
            <person name="Kroger N."/>
            <person name="Kroth P.G."/>
            <person name="La Roche J."/>
            <person name="Lindquist E."/>
            <person name="Lommer M."/>
            <person name="Martin-Jezequel V."/>
            <person name="Lopez P.J."/>
            <person name="Lucas S."/>
            <person name="Mangogna M."/>
            <person name="McGinnis K."/>
            <person name="Medlin L.K."/>
            <person name="Montsant A."/>
            <person name="Oudot-Le Secq M.P."/>
            <person name="Napoli C."/>
            <person name="Obornik M."/>
            <person name="Parker M.S."/>
            <person name="Petit J.L."/>
            <person name="Porcel B.M."/>
            <person name="Poulsen N."/>
            <person name="Robison M."/>
            <person name="Rychlewski L."/>
            <person name="Rynearson T.A."/>
            <person name="Schmutz J."/>
            <person name="Shapiro H."/>
            <person name="Siaut M."/>
            <person name="Stanley M."/>
            <person name="Sussman M.R."/>
            <person name="Taylor A.R."/>
            <person name="Vardi A."/>
            <person name="von Dassow P."/>
            <person name="Vyverman W."/>
            <person name="Willis A."/>
            <person name="Wyrwicz L.S."/>
            <person name="Rokhsar D.S."/>
            <person name="Weissenbach J."/>
            <person name="Armbrust E.V."/>
            <person name="Green B.R."/>
            <person name="Van de Peer Y."/>
            <person name="Grigoriev I.V."/>
        </authorList>
    </citation>
    <scope>NUCLEOTIDE SEQUENCE [LARGE SCALE GENOMIC DNA]</scope>
    <source>
        <strain evidence="3 4">CCMP1335</strain>
    </source>
</reference>
<dbReference type="OMA" id="IVLSPCC"/>
<dbReference type="STRING" id="35128.B8C906"/>
<sequence length="470" mass="52942">MSLTHFPVTKDLKGERKEALSKLHDAAQIGDVDRCASIFSAYKEFSINIVRRGKNTTLHTALFHNQEGPLVDYLISNGADIEIENCKGYTPLMCAITFCKLGHALEKLVDAGAKYDEPFESGPYAGMTPLELVVQVKNERMIGFLTSCLEKKDDKVVVPTTTSTTELPKGRAVCPICNLSVRFPTGMSRIEHNQLDVERNVAAHGEYGGQKKKQKLYTSRKYLDEFLSHSNGAAYKKLCGVEYHGVENMRIRKEISESYGILHAVQECCRELDLIHQTNDAINLENIFLIDLCSGKGITTALCGTLFPQDGDTKGSNNYFLAVDRMLSHTVPHYFLMEKHVSYLSRDINSAEMLQELESIVHQQTMEGRTAILVGMHLCGVLSERAIEFFERIPDIKGIVLSPCCLPRKHEQKLLSFQKTKGVDPYPEWATYLKERVEGYYSSEGISDVRMYYDTDMHTEKNAIITGVRK</sequence>
<accession>B8C906</accession>
<dbReference type="KEGG" id="tps:THAPSDRAFT_8270"/>
<protein>
    <recommendedName>
        <fullName evidence="2">Methyltransferase domain-containing protein</fullName>
    </recommendedName>
</protein>
<dbReference type="SMART" id="SM00248">
    <property type="entry name" value="ANK"/>
    <property type="match status" value="3"/>
</dbReference>
<dbReference type="Gene3D" id="1.25.40.20">
    <property type="entry name" value="Ankyrin repeat-containing domain"/>
    <property type="match status" value="1"/>
</dbReference>
<feature type="domain" description="Methyltransferase" evidence="2">
    <location>
        <begin position="270"/>
        <end position="405"/>
    </location>
</feature>
<dbReference type="InterPro" id="IPR025714">
    <property type="entry name" value="Methyltranfer_dom"/>
</dbReference>
<dbReference type="SUPFAM" id="SSF48403">
    <property type="entry name" value="Ankyrin repeat"/>
    <property type="match status" value="1"/>
</dbReference>
<keyword evidence="4" id="KW-1185">Reference proteome</keyword>
<dbReference type="GeneID" id="7447010"/>
<organism evidence="3 4">
    <name type="scientific">Thalassiosira pseudonana</name>
    <name type="common">Marine diatom</name>
    <name type="synonym">Cyclotella nana</name>
    <dbReference type="NCBI Taxonomy" id="35128"/>
    <lineage>
        <taxon>Eukaryota</taxon>
        <taxon>Sar</taxon>
        <taxon>Stramenopiles</taxon>
        <taxon>Ochrophyta</taxon>
        <taxon>Bacillariophyta</taxon>
        <taxon>Coscinodiscophyceae</taxon>
        <taxon>Thalassiosirophycidae</taxon>
        <taxon>Thalassiosirales</taxon>
        <taxon>Thalassiosiraceae</taxon>
        <taxon>Thalassiosira</taxon>
    </lineage>
</organism>
<dbReference type="eggNOG" id="ENOG502SAY8">
    <property type="taxonomic scope" value="Eukaryota"/>
</dbReference>
<dbReference type="EMBL" id="CM000646">
    <property type="protein sequence ID" value="EED89965.1"/>
    <property type="molecule type" value="Genomic_DNA"/>
</dbReference>
<dbReference type="PROSITE" id="PS50297">
    <property type="entry name" value="ANK_REP_REGION"/>
    <property type="match status" value="1"/>
</dbReference>
<proteinExistence type="predicted"/>
<dbReference type="HOGENOM" id="CLU_582053_0_0_1"/>
<dbReference type="Pfam" id="PF13679">
    <property type="entry name" value="Methyltransf_32"/>
    <property type="match status" value="1"/>
</dbReference>
<evidence type="ECO:0000259" key="2">
    <source>
        <dbReference type="Pfam" id="PF13679"/>
    </source>
</evidence>
<name>B8C906_THAPS</name>
<dbReference type="InterPro" id="IPR036770">
    <property type="entry name" value="Ankyrin_rpt-contain_sf"/>
</dbReference>
<feature type="repeat" description="ANK" evidence="1">
    <location>
        <begin position="53"/>
        <end position="86"/>
    </location>
</feature>
<dbReference type="AlphaFoldDB" id="B8C906"/>
<dbReference type="PROSITE" id="PS50088">
    <property type="entry name" value="ANK_REPEAT"/>
    <property type="match status" value="1"/>
</dbReference>
<evidence type="ECO:0000313" key="3">
    <source>
        <dbReference type="EMBL" id="EED89965.1"/>
    </source>
</evidence>
<reference evidence="3 4" key="1">
    <citation type="journal article" date="2004" name="Science">
        <title>The genome of the diatom Thalassiosira pseudonana: ecology, evolution, and metabolism.</title>
        <authorList>
            <person name="Armbrust E.V."/>
            <person name="Berges J.A."/>
            <person name="Bowler C."/>
            <person name="Green B.R."/>
            <person name="Martinez D."/>
            <person name="Putnam N.H."/>
            <person name="Zhou S."/>
            <person name="Allen A.E."/>
            <person name="Apt K.E."/>
            <person name="Bechner M."/>
            <person name="Brzezinski M.A."/>
            <person name="Chaal B.K."/>
            <person name="Chiovitti A."/>
            <person name="Davis A.K."/>
            <person name="Demarest M.S."/>
            <person name="Detter J.C."/>
            <person name="Glavina T."/>
            <person name="Goodstein D."/>
            <person name="Hadi M.Z."/>
            <person name="Hellsten U."/>
            <person name="Hildebrand M."/>
            <person name="Jenkins B.D."/>
            <person name="Jurka J."/>
            <person name="Kapitonov V.V."/>
            <person name="Kroger N."/>
            <person name="Lau W.W."/>
            <person name="Lane T.W."/>
            <person name="Larimer F.W."/>
            <person name="Lippmeier J.C."/>
            <person name="Lucas S."/>
            <person name="Medina M."/>
            <person name="Montsant A."/>
            <person name="Obornik M."/>
            <person name="Parker M.S."/>
            <person name="Palenik B."/>
            <person name="Pazour G.J."/>
            <person name="Richardson P.M."/>
            <person name="Rynearson T.A."/>
            <person name="Saito M.A."/>
            <person name="Schwartz D.C."/>
            <person name="Thamatrakoln K."/>
            <person name="Valentin K."/>
            <person name="Vardi A."/>
            <person name="Wilkerson F.P."/>
            <person name="Rokhsar D.S."/>
        </authorList>
    </citation>
    <scope>NUCLEOTIDE SEQUENCE [LARGE SCALE GENOMIC DNA]</scope>
    <source>
        <strain evidence="3 4">CCMP1335</strain>
    </source>
</reference>
<dbReference type="InterPro" id="IPR002110">
    <property type="entry name" value="Ankyrin_rpt"/>
</dbReference>
<gene>
    <name evidence="3" type="ORF">THAPSDRAFT_8270</name>
</gene>
<evidence type="ECO:0000313" key="4">
    <source>
        <dbReference type="Proteomes" id="UP000001449"/>
    </source>
</evidence>
<dbReference type="Pfam" id="PF12796">
    <property type="entry name" value="Ank_2"/>
    <property type="match status" value="1"/>
</dbReference>
<dbReference type="RefSeq" id="XP_002292769.1">
    <property type="nucleotide sequence ID" value="XM_002292733.1"/>
</dbReference>
<dbReference type="InParanoid" id="B8C906"/>